<proteinExistence type="predicted"/>
<evidence type="ECO:0000313" key="2">
    <source>
        <dbReference type="Proteomes" id="UP000193922"/>
    </source>
</evidence>
<dbReference type="EMBL" id="MCFD01000010">
    <property type="protein sequence ID" value="ORX68271.1"/>
    <property type="molecule type" value="Genomic_DNA"/>
</dbReference>
<dbReference type="RefSeq" id="XP_040742085.1">
    <property type="nucleotide sequence ID" value="XM_040888042.1"/>
</dbReference>
<reference evidence="1 2" key="1">
    <citation type="submission" date="2016-07" db="EMBL/GenBank/DDBJ databases">
        <title>Pervasive Adenine N6-methylation of Active Genes in Fungi.</title>
        <authorList>
            <consortium name="DOE Joint Genome Institute"/>
            <person name="Mondo S.J."/>
            <person name="Dannebaum R.O."/>
            <person name="Kuo R.C."/>
            <person name="Labutti K."/>
            <person name="Haridas S."/>
            <person name="Kuo A."/>
            <person name="Salamov A."/>
            <person name="Ahrendt S.R."/>
            <person name="Lipzen A."/>
            <person name="Sullivan W."/>
            <person name="Andreopoulos W.B."/>
            <person name="Clum A."/>
            <person name="Lindquist E."/>
            <person name="Daum C."/>
            <person name="Ramamoorthy G.K."/>
            <person name="Gryganskyi A."/>
            <person name="Culley D."/>
            <person name="Magnuson J.K."/>
            <person name="James T.Y."/>
            <person name="O'Malley M.A."/>
            <person name="Stajich J.E."/>
            <person name="Spatafora J.W."/>
            <person name="Visel A."/>
            <person name="Grigoriev I.V."/>
        </authorList>
    </citation>
    <scope>NUCLEOTIDE SEQUENCE [LARGE SCALE GENOMIC DNA]</scope>
    <source>
        <strain evidence="1 2">ATCC 12442</strain>
    </source>
</reference>
<feature type="non-terminal residue" evidence="1">
    <location>
        <position position="82"/>
    </location>
</feature>
<keyword evidence="2" id="KW-1185">Reference proteome</keyword>
<gene>
    <name evidence="1" type="ORF">DL89DRAFT_268773</name>
</gene>
<dbReference type="AlphaFoldDB" id="A0A1Y1W422"/>
<protein>
    <submittedName>
        <fullName evidence="1">Uncharacterized protein</fullName>
    </submittedName>
</protein>
<organism evidence="1 2">
    <name type="scientific">Linderina pennispora</name>
    <dbReference type="NCBI Taxonomy" id="61395"/>
    <lineage>
        <taxon>Eukaryota</taxon>
        <taxon>Fungi</taxon>
        <taxon>Fungi incertae sedis</taxon>
        <taxon>Zoopagomycota</taxon>
        <taxon>Kickxellomycotina</taxon>
        <taxon>Kickxellomycetes</taxon>
        <taxon>Kickxellales</taxon>
        <taxon>Kickxellaceae</taxon>
        <taxon>Linderina</taxon>
    </lineage>
</organism>
<comment type="caution">
    <text evidence="1">The sequence shown here is derived from an EMBL/GenBank/DDBJ whole genome shotgun (WGS) entry which is preliminary data.</text>
</comment>
<dbReference type="GeneID" id="63804690"/>
<name>A0A1Y1W422_9FUNG</name>
<evidence type="ECO:0000313" key="1">
    <source>
        <dbReference type="EMBL" id="ORX68271.1"/>
    </source>
</evidence>
<accession>A0A1Y1W422</accession>
<dbReference type="Proteomes" id="UP000193922">
    <property type="component" value="Unassembled WGS sequence"/>
</dbReference>
<sequence length="82" mass="9032">MNDVGSSISGQNTDPVQSLCADRQLSRLGSHQSTLMRRRSGSVLWRRVLVDMRLLVSVTPPIFALNFPVGGEDCRCMDGNLL</sequence>